<dbReference type="RefSeq" id="XP_012568247.1">
    <property type="nucleotide sequence ID" value="XM_012712793.2"/>
</dbReference>
<dbReference type="InterPro" id="IPR011009">
    <property type="entry name" value="Kinase-like_dom_sf"/>
</dbReference>
<reference evidence="2" key="1">
    <citation type="journal article" date="2013" name="Nat. Biotechnol.">
        <title>Draft genome sequence of chickpea (Cicer arietinum) provides a resource for trait improvement.</title>
        <authorList>
            <person name="Varshney R.K."/>
            <person name="Song C."/>
            <person name="Saxena R.K."/>
            <person name="Azam S."/>
            <person name="Yu S."/>
            <person name="Sharpe A.G."/>
            <person name="Cannon S."/>
            <person name="Baek J."/>
            <person name="Rosen B.D."/>
            <person name="Tar'an B."/>
            <person name="Millan T."/>
            <person name="Zhang X."/>
            <person name="Ramsay L.D."/>
            <person name="Iwata A."/>
            <person name="Wang Y."/>
            <person name="Nelson W."/>
            <person name="Farmer A.D."/>
            <person name="Gaur P.M."/>
            <person name="Soderlund C."/>
            <person name="Penmetsa R.V."/>
            <person name="Xu C."/>
            <person name="Bharti A.K."/>
            <person name="He W."/>
            <person name="Winter P."/>
            <person name="Zhao S."/>
            <person name="Hane J.K."/>
            <person name="Carrasquilla-Garcia N."/>
            <person name="Condie J.A."/>
            <person name="Upadhyaya H.D."/>
            <person name="Luo M.C."/>
            <person name="Thudi M."/>
            <person name="Gowda C.L."/>
            <person name="Singh N.P."/>
            <person name="Lichtenzveig J."/>
            <person name="Gali K.K."/>
            <person name="Rubio J."/>
            <person name="Nadarajan N."/>
            <person name="Dolezel J."/>
            <person name="Bansal K.C."/>
            <person name="Xu X."/>
            <person name="Edwards D."/>
            <person name="Zhang G."/>
            <person name="Kahl G."/>
            <person name="Gil J."/>
            <person name="Singh K.B."/>
            <person name="Datta S.K."/>
            <person name="Jackson S.A."/>
            <person name="Wang J."/>
            <person name="Cook D.R."/>
        </authorList>
    </citation>
    <scope>NUCLEOTIDE SEQUENCE [LARGE SCALE GENOMIC DNA]</scope>
    <source>
        <strain evidence="2">cv. CDC Frontier</strain>
    </source>
</reference>
<proteinExistence type="inferred from homology"/>
<dbReference type="GeneID" id="101501439"/>
<dbReference type="AlphaFoldDB" id="A0A1S3DZH2"/>
<evidence type="ECO:0000313" key="5">
    <source>
        <dbReference type="RefSeq" id="XP_012568247.1"/>
    </source>
</evidence>
<sequence length="343" mass="39614">MALKTFELLKGCATHEEIMKVLAGVAIDLGDVIDDVSVVEVNPLKGAMTNEVFEVNWPTKSDSHLRRVLVRLYGEGVEVFFNRDDEIKTFECMSKNGQGPRLLGRFTTGRVEEFIHARTLSAADLRDREISSLIASKMKEFHNLHMPGPKKAQIWPRMRKWLNHAKSLCSQKDINNFGLDNLDAEINMLGELLSEGYQDIGFCHNDLQYGNIMIDEETRSVTLIDYEYASYNPVAYDLANHFCEMAANYHSDTPHVLDYSKYPDLDERRRFIYTYLSSEGKMPSDAEVEQLVNAAEKYTLANHLFWGLWGLISSYVNTIEFDYKEYSRQRFQQYWLKKPTLLT</sequence>
<protein>
    <submittedName>
        <fullName evidence="3 4">Probable choline kinase 1</fullName>
    </submittedName>
</protein>
<dbReference type="SUPFAM" id="SSF56112">
    <property type="entry name" value="Protein kinase-like (PK-like)"/>
    <property type="match status" value="1"/>
</dbReference>
<dbReference type="PANTHER" id="PTHR22603">
    <property type="entry name" value="CHOLINE/ETHANOALAMINE KINASE"/>
    <property type="match status" value="1"/>
</dbReference>
<dbReference type="Proteomes" id="UP000087171">
    <property type="component" value="Chromosome Ca2"/>
</dbReference>
<gene>
    <name evidence="3 4 5" type="primary">LOC101501439</name>
</gene>
<reference evidence="3 4" key="2">
    <citation type="submission" date="2025-04" db="UniProtKB">
        <authorList>
            <consortium name="RefSeq"/>
        </authorList>
    </citation>
    <scope>IDENTIFICATION</scope>
    <source>
        <tissue evidence="3 4">Etiolated seedlings</tissue>
    </source>
</reference>
<keyword evidence="3 4" id="KW-0418">Kinase</keyword>
<name>A0A1S3DZH2_CICAR</name>
<evidence type="ECO:0000313" key="2">
    <source>
        <dbReference type="Proteomes" id="UP000087171"/>
    </source>
</evidence>
<dbReference type="Pfam" id="PF01633">
    <property type="entry name" value="Choline_kinase"/>
    <property type="match status" value="1"/>
</dbReference>
<dbReference type="Gene3D" id="3.30.200.20">
    <property type="entry name" value="Phosphorylase Kinase, domain 1"/>
    <property type="match status" value="1"/>
</dbReference>
<evidence type="ECO:0000256" key="1">
    <source>
        <dbReference type="ARBA" id="ARBA00038211"/>
    </source>
</evidence>
<dbReference type="Gene3D" id="3.90.1200.10">
    <property type="match status" value="1"/>
</dbReference>
<dbReference type="RefSeq" id="XP_012568246.1">
    <property type="nucleotide sequence ID" value="XM_012712792.2"/>
</dbReference>
<dbReference type="STRING" id="3827.A0A1S3DZH2"/>
<keyword evidence="3 4" id="KW-0808">Transferase</keyword>
<evidence type="ECO:0000313" key="3">
    <source>
        <dbReference type="RefSeq" id="XP_004489916.1"/>
    </source>
</evidence>
<dbReference type="GO" id="GO:0006646">
    <property type="term" value="P:phosphatidylethanolamine biosynthetic process"/>
    <property type="evidence" value="ECO:0007669"/>
    <property type="project" value="TreeGrafter"/>
</dbReference>
<accession>A0A1S3DZH2</accession>
<dbReference type="RefSeq" id="XP_004489916.1">
    <property type="nucleotide sequence ID" value="XM_004489859.3"/>
</dbReference>
<dbReference type="GO" id="GO:0004305">
    <property type="term" value="F:ethanolamine kinase activity"/>
    <property type="evidence" value="ECO:0007669"/>
    <property type="project" value="TreeGrafter"/>
</dbReference>
<organism evidence="2 4">
    <name type="scientific">Cicer arietinum</name>
    <name type="common">Chickpea</name>
    <name type="synonym">Garbanzo</name>
    <dbReference type="NCBI Taxonomy" id="3827"/>
    <lineage>
        <taxon>Eukaryota</taxon>
        <taxon>Viridiplantae</taxon>
        <taxon>Streptophyta</taxon>
        <taxon>Embryophyta</taxon>
        <taxon>Tracheophyta</taxon>
        <taxon>Spermatophyta</taxon>
        <taxon>Magnoliopsida</taxon>
        <taxon>eudicotyledons</taxon>
        <taxon>Gunneridae</taxon>
        <taxon>Pentapetalae</taxon>
        <taxon>rosids</taxon>
        <taxon>fabids</taxon>
        <taxon>Fabales</taxon>
        <taxon>Fabaceae</taxon>
        <taxon>Papilionoideae</taxon>
        <taxon>50 kb inversion clade</taxon>
        <taxon>NPAAA clade</taxon>
        <taxon>Hologalegina</taxon>
        <taxon>IRL clade</taxon>
        <taxon>Cicereae</taxon>
        <taxon>Cicer</taxon>
    </lineage>
</organism>
<comment type="similarity">
    <text evidence="1">Belongs to the choline/ethanolamine kinase family.</text>
</comment>
<keyword evidence="2" id="KW-1185">Reference proteome</keyword>
<dbReference type="GO" id="GO:0004103">
    <property type="term" value="F:choline kinase activity"/>
    <property type="evidence" value="ECO:0007669"/>
    <property type="project" value="TreeGrafter"/>
</dbReference>
<dbReference type="OrthoDB" id="10267235at2759"/>
<dbReference type="PANTHER" id="PTHR22603:SF97">
    <property type="entry name" value="CHOLINE_ETHANOLAMINE KINASE"/>
    <property type="match status" value="1"/>
</dbReference>
<dbReference type="PaxDb" id="3827-XP_004489916.1"/>
<evidence type="ECO:0000313" key="4">
    <source>
        <dbReference type="RefSeq" id="XP_012568246.1"/>
    </source>
</evidence>
<dbReference type="KEGG" id="cam:101501439"/>
<dbReference type="GO" id="GO:0005737">
    <property type="term" value="C:cytoplasm"/>
    <property type="evidence" value="ECO:0007669"/>
    <property type="project" value="TreeGrafter"/>
</dbReference>
<dbReference type="CDD" id="cd05157">
    <property type="entry name" value="ETNK_euk"/>
    <property type="match status" value="1"/>
</dbReference>
<dbReference type="eggNOG" id="KOG2686">
    <property type="taxonomic scope" value="Eukaryota"/>
</dbReference>